<dbReference type="Gene3D" id="1.10.8.430">
    <property type="entry name" value="Helical domain of apoptotic protease-activating factors"/>
    <property type="match status" value="1"/>
</dbReference>
<keyword evidence="6" id="KW-1185">Reference proteome</keyword>
<dbReference type="InterPro" id="IPR042197">
    <property type="entry name" value="Apaf_helical"/>
</dbReference>
<feature type="region of interest" description="Disordered" evidence="3">
    <location>
        <begin position="23"/>
        <end position="53"/>
    </location>
</feature>
<dbReference type="GO" id="GO:0043531">
    <property type="term" value="F:ADP binding"/>
    <property type="evidence" value="ECO:0007669"/>
    <property type="project" value="InterPro"/>
</dbReference>
<feature type="compositionally biased region" description="Basic residues" evidence="3">
    <location>
        <begin position="28"/>
        <end position="40"/>
    </location>
</feature>
<proteinExistence type="predicted"/>
<dbReference type="PROSITE" id="PS50104">
    <property type="entry name" value="TIR"/>
    <property type="match status" value="1"/>
</dbReference>
<sequence>MEVAAVDSKLIGQLRMGQQTINWSRSGSAKRHPNCKRRKFQPVSTATSTTTTTTTTAATATTNSDWYDVYLSFCDDDTLSFALGIYKGLSLKRIDVFWENEEIRSGDHGETATVLDVIGNCKLVLIVFSTNYFNSRRCLQELEKITECCRTTDSLMVLTFFYDGVRLSFGVLKRGMFGGEAYHEFLDRICEEEISQQGDKFMSWVAPISHNKSATYAGTTFFGHKFMPGEESDHIDIVADLIIRAVNAFCGSREWFGEGSKVIITTRDRKLLKEHGVDHIYKVKELDESESLELFNSKAFSQATSQEAFAELSRQVVSYSRGLPLALKELASVLYGRTISNWESVLYMLKMFPQEDVQRILEDSFNDLNDEEKQVFLDIAYFFIGKNQNDVLQTLNRSTQRISTLQISLLEDKSLLTIDENNMLQMHVLLQATARYIILREPSNKPDQ</sequence>
<evidence type="ECO:0000313" key="5">
    <source>
        <dbReference type="EMBL" id="MCH81560.1"/>
    </source>
</evidence>
<comment type="caution">
    <text evidence="5">The sequence shown here is derived from an EMBL/GenBank/DDBJ whole genome shotgun (WGS) entry which is preliminary data.</text>
</comment>
<organism evidence="5 6">
    <name type="scientific">Trifolium medium</name>
    <dbReference type="NCBI Taxonomy" id="97028"/>
    <lineage>
        <taxon>Eukaryota</taxon>
        <taxon>Viridiplantae</taxon>
        <taxon>Streptophyta</taxon>
        <taxon>Embryophyta</taxon>
        <taxon>Tracheophyta</taxon>
        <taxon>Spermatophyta</taxon>
        <taxon>Magnoliopsida</taxon>
        <taxon>eudicotyledons</taxon>
        <taxon>Gunneridae</taxon>
        <taxon>Pentapetalae</taxon>
        <taxon>rosids</taxon>
        <taxon>fabids</taxon>
        <taxon>Fabales</taxon>
        <taxon>Fabaceae</taxon>
        <taxon>Papilionoideae</taxon>
        <taxon>50 kb inversion clade</taxon>
        <taxon>NPAAA clade</taxon>
        <taxon>Hologalegina</taxon>
        <taxon>IRL clade</taxon>
        <taxon>Trifolieae</taxon>
        <taxon>Trifolium</taxon>
    </lineage>
</organism>
<evidence type="ECO:0000256" key="3">
    <source>
        <dbReference type="SAM" id="MobiDB-lite"/>
    </source>
</evidence>
<dbReference type="InterPro" id="IPR058192">
    <property type="entry name" value="WHD_ROQ1-like"/>
</dbReference>
<dbReference type="PANTHER" id="PTHR11017:SF271">
    <property type="entry name" value="DISEASE RESISTANCE PROTEIN (TIR-NBS-LRR CLASS) FAMILY"/>
    <property type="match status" value="1"/>
</dbReference>
<dbReference type="InterPro" id="IPR000157">
    <property type="entry name" value="TIR_dom"/>
</dbReference>
<dbReference type="Gene3D" id="3.40.50.10140">
    <property type="entry name" value="Toll/interleukin-1 receptor homology (TIR) domain"/>
    <property type="match status" value="1"/>
</dbReference>
<reference evidence="5 6" key="1">
    <citation type="journal article" date="2018" name="Front. Plant Sci.">
        <title>Red Clover (Trifolium pratense) and Zigzag Clover (T. medium) - A Picture of Genomic Similarities and Differences.</title>
        <authorList>
            <person name="Dluhosova J."/>
            <person name="Istvanek J."/>
            <person name="Nedelnik J."/>
            <person name="Repkova J."/>
        </authorList>
    </citation>
    <scope>NUCLEOTIDE SEQUENCE [LARGE SCALE GENOMIC DNA]</scope>
    <source>
        <strain evidence="6">cv. 10/8</strain>
        <tissue evidence="5">Leaf</tissue>
    </source>
</reference>
<evidence type="ECO:0000259" key="4">
    <source>
        <dbReference type="PROSITE" id="PS50104"/>
    </source>
</evidence>
<gene>
    <name evidence="5" type="ORF">A2U01_0002350</name>
</gene>
<dbReference type="SUPFAM" id="SSF46785">
    <property type="entry name" value="Winged helix' DNA-binding domain"/>
    <property type="match status" value="1"/>
</dbReference>
<dbReference type="InterPro" id="IPR027417">
    <property type="entry name" value="P-loop_NTPase"/>
</dbReference>
<evidence type="ECO:0000256" key="1">
    <source>
        <dbReference type="ARBA" id="ARBA00022737"/>
    </source>
</evidence>
<evidence type="ECO:0000256" key="2">
    <source>
        <dbReference type="ARBA" id="ARBA00022821"/>
    </source>
</evidence>
<feature type="non-terminal residue" evidence="5">
    <location>
        <position position="448"/>
    </location>
</feature>
<feature type="domain" description="TIR" evidence="4">
    <location>
        <begin position="65"/>
        <end position="209"/>
    </location>
</feature>
<dbReference type="Pfam" id="PF23282">
    <property type="entry name" value="WHD_ROQ1"/>
    <property type="match status" value="1"/>
</dbReference>
<evidence type="ECO:0000313" key="6">
    <source>
        <dbReference type="Proteomes" id="UP000265520"/>
    </source>
</evidence>
<name>A0A392M2N2_9FABA</name>
<keyword evidence="2" id="KW-0611">Plant defense</keyword>
<dbReference type="InterPro" id="IPR036390">
    <property type="entry name" value="WH_DNA-bd_sf"/>
</dbReference>
<dbReference type="GO" id="GO:0007165">
    <property type="term" value="P:signal transduction"/>
    <property type="evidence" value="ECO:0007669"/>
    <property type="project" value="InterPro"/>
</dbReference>
<accession>A0A392M2N2</accession>
<dbReference type="InterPro" id="IPR044974">
    <property type="entry name" value="Disease_R_plants"/>
</dbReference>
<dbReference type="PANTHER" id="PTHR11017">
    <property type="entry name" value="LEUCINE-RICH REPEAT-CONTAINING PROTEIN"/>
    <property type="match status" value="1"/>
</dbReference>
<dbReference type="EMBL" id="LXQA010002445">
    <property type="protein sequence ID" value="MCH81560.1"/>
    <property type="molecule type" value="Genomic_DNA"/>
</dbReference>
<dbReference type="SUPFAM" id="SSF52540">
    <property type="entry name" value="P-loop containing nucleoside triphosphate hydrolases"/>
    <property type="match status" value="1"/>
</dbReference>
<keyword evidence="1" id="KW-0677">Repeat</keyword>
<dbReference type="InterPro" id="IPR035897">
    <property type="entry name" value="Toll_tir_struct_dom_sf"/>
</dbReference>
<dbReference type="SMART" id="SM00255">
    <property type="entry name" value="TIR"/>
    <property type="match status" value="1"/>
</dbReference>
<dbReference type="SUPFAM" id="SSF52200">
    <property type="entry name" value="Toll/Interleukin receptor TIR domain"/>
    <property type="match status" value="1"/>
</dbReference>
<dbReference type="Pfam" id="PF01582">
    <property type="entry name" value="TIR"/>
    <property type="match status" value="1"/>
</dbReference>
<dbReference type="GO" id="GO:0006952">
    <property type="term" value="P:defense response"/>
    <property type="evidence" value="ECO:0007669"/>
    <property type="project" value="UniProtKB-KW"/>
</dbReference>
<dbReference type="Proteomes" id="UP000265520">
    <property type="component" value="Unassembled WGS sequence"/>
</dbReference>
<feature type="compositionally biased region" description="Low complexity" evidence="3">
    <location>
        <begin position="44"/>
        <end position="53"/>
    </location>
</feature>
<protein>
    <submittedName>
        <fullName evidence="5">NBS-LRR resistance protein</fullName>
    </submittedName>
</protein>
<dbReference type="AlphaFoldDB" id="A0A392M2N2"/>